<feature type="compositionally biased region" description="Polar residues" evidence="1">
    <location>
        <begin position="11"/>
        <end position="20"/>
    </location>
</feature>
<name>A0A139I7H2_9PEZI</name>
<dbReference type="AlphaFoldDB" id="A0A139I7H2"/>
<dbReference type="InterPro" id="IPR038212">
    <property type="entry name" value="TF_EnY2_sf"/>
</dbReference>
<sequence>MAPDEAKKVTVNGTSSAFNPTTQDQITMALLQNGGIKRIQQSFQERLDEAGWSQAVRDYVERLFRSGDAQSYDEAIKMVMARVHFAEEGKNGSDAVDLTIPSDAAKDAAVVVKRELGKVVKMEGNNVEIILGDWGVFFFLPHLEDTIQSMISGIASDTEVSWESNCKEETYKTRATPKGTRHAALATPGRILAANAAVIPRRVGRRAVKIYARLILARALVPTHSAKGTARRRGVANSCHKELHGIRKGHLNLEHHISV</sequence>
<dbReference type="GO" id="GO:0003713">
    <property type="term" value="F:transcription coactivator activity"/>
    <property type="evidence" value="ECO:0007669"/>
    <property type="project" value="InterPro"/>
</dbReference>
<evidence type="ECO:0000313" key="3">
    <source>
        <dbReference type="Proteomes" id="UP000073492"/>
    </source>
</evidence>
<dbReference type="GO" id="GO:0000124">
    <property type="term" value="C:SAGA complex"/>
    <property type="evidence" value="ECO:0007669"/>
    <property type="project" value="InterPro"/>
</dbReference>
<dbReference type="GO" id="GO:0005643">
    <property type="term" value="C:nuclear pore"/>
    <property type="evidence" value="ECO:0007669"/>
    <property type="project" value="InterPro"/>
</dbReference>
<evidence type="ECO:0000256" key="1">
    <source>
        <dbReference type="SAM" id="MobiDB-lite"/>
    </source>
</evidence>
<comment type="caution">
    <text evidence="2">The sequence shown here is derived from an EMBL/GenBank/DDBJ whole genome shotgun (WGS) entry which is preliminary data.</text>
</comment>
<dbReference type="InterPro" id="IPR018783">
    <property type="entry name" value="TF_ENY2"/>
</dbReference>
<organism evidence="2 3">
    <name type="scientific">Pseudocercospora musae</name>
    <dbReference type="NCBI Taxonomy" id="113226"/>
    <lineage>
        <taxon>Eukaryota</taxon>
        <taxon>Fungi</taxon>
        <taxon>Dikarya</taxon>
        <taxon>Ascomycota</taxon>
        <taxon>Pezizomycotina</taxon>
        <taxon>Dothideomycetes</taxon>
        <taxon>Dothideomycetidae</taxon>
        <taxon>Mycosphaerellales</taxon>
        <taxon>Mycosphaerellaceae</taxon>
        <taxon>Pseudocercospora</taxon>
    </lineage>
</organism>
<proteinExistence type="predicted"/>
<dbReference type="GO" id="GO:0006406">
    <property type="term" value="P:mRNA export from nucleus"/>
    <property type="evidence" value="ECO:0007669"/>
    <property type="project" value="InterPro"/>
</dbReference>
<evidence type="ECO:0000313" key="2">
    <source>
        <dbReference type="EMBL" id="KXT10482.1"/>
    </source>
</evidence>
<gene>
    <name evidence="2" type="ORF">AC579_8883</name>
</gene>
<dbReference type="Proteomes" id="UP000073492">
    <property type="component" value="Unassembled WGS sequence"/>
</dbReference>
<dbReference type="EMBL" id="LFZO01000259">
    <property type="protein sequence ID" value="KXT10482.1"/>
    <property type="molecule type" value="Genomic_DNA"/>
</dbReference>
<dbReference type="OrthoDB" id="21243at2759"/>
<keyword evidence="3" id="KW-1185">Reference proteome</keyword>
<feature type="region of interest" description="Disordered" evidence="1">
    <location>
        <begin position="1"/>
        <end position="20"/>
    </location>
</feature>
<reference evidence="2 3" key="1">
    <citation type="submission" date="2015-07" db="EMBL/GenBank/DDBJ databases">
        <title>Comparative genomics of the Sigatoka disease complex on banana suggests a link between parallel evolutionary changes in Pseudocercospora fijiensis and Pseudocercospora eumusae and increased virulence on the banana host.</title>
        <authorList>
            <person name="Chang T.-C."/>
            <person name="Salvucci A."/>
            <person name="Crous P.W."/>
            <person name="Stergiopoulos I."/>
        </authorList>
    </citation>
    <scope>NUCLEOTIDE SEQUENCE [LARGE SCALE GENOMIC DNA]</scope>
    <source>
        <strain evidence="2 3">CBS 116634</strain>
    </source>
</reference>
<dbReference type="Pfam" id="PF10163">
    <property type="entry name" value="EnY2"/>
    <property type="match status" value="1"/>
</dbReference>
<dbReference type="STRING" id="113226.A0A139I7H2"/>
<accession>A0A139I7H2</accession>
<dbReference type="Gene3D" id="1.10.246.140">
    <property type="match status" value="1"/>
</dbReference>
<protein>
    <submittedName>
        <fullName evidence="2">Uncharacterized protein</fullName>
    </submittedName>
</protein>